<keyword evidence="2" id="KW-0732">Signal</keyword>
<dbReference type="Proteomes" id="UP000244912">
    <property type="component" value="Unassembled WGS sequence"/>
</dbReference>
<evidence type="ECO:0000256" key="2">
    <source>
        <dbReference type="SAM" id="SignalP"/>
    </source>
</evidence>
<dbReference type="RefSeq" id="WP_108893422.1">
    <property type="nucleotide sequence ID" value="NZ_ONZF01000002.1"/>
</dbReference>
<sequence length="236" mass="25331">MTILRLAVLFLLSLAQPVLAQPNHGLIENRTGLPLTLPLQIKTDSGLDVYLVLRTADSGQIAVTAYIEGGRFFRLLMPPGTYTLHAAMGEEWQGEDTLFGPDTEVVDLPEALTFSAGVARKKGHLIDLTAPDRMARAVSDIALCQTFAARQDPAPEPPRGVVTADIAPEVPFGFPLPPGPRDPLLDGRPELGQQFGNIVADIPLAQRLGEGPPRAAPLTPDRKGGARIRERLCDPA</sequence>
<dbReference type="OrthoDB" id="8265097at2"/>
<feature type="signal peptide" evidence="2">
    <location>
        <begin position="1"/>
        <end position="20"/>
    </location>
</feature>
<evidence type="ECO:0000313" key="3">
    <source>
        <dbReference type="EMBL" id="SPJ23605.1"/>
    </source>
</evidence>
<organism evidence="3 4">
    <name type="scientific">Palleronia abyssalis</name>
    <dbReference type="NCBI Taxonomy" id="1501240"/>
    <lineage>
        <taxon>Bacteria</taxon>
        <taxon>Pseudomonadati</taxon>
        <taxon>Pseudomonadota</taxon>
        <taxon>Alphaproteobacteria</taxon>
        <taxon>Rhodobacterales</taxon>
        <taxon>Roseobacteraceae</taxon>
        <taxon>Palleronia</taxon>
    </lineage>
</organism>
<feature type="region of interest" description="Disordered" evidence="1">
    <location>
        <begin position="208"/>
        <end position="236"/>
    </location>
</feature>
<feature type="chain" id="PRO_5015305391" description="DUF4384 domain-containing protein" evidence="2">
    <location>
        <begin position="21"/>
        <end position="236"/>
    </location>
</feature>
<accession>A0A2R8BTZ3</accession>
<evidence type="ECO:0000256" key="1">
    <source>
        <dbReference type="SAM" id="MobiDB-lite"/>
    </source>
</evidence>
<gene>
    <name evidence="3" type="ORF">PAA8504_01418</name>
</gene>
<proteinExistence type="predicted"/>
<reference evidence="4" key="1">
    <citation type="submission" date="2018-03" db="EMBL/GenBank/DDBJ databases">
        <authorList>
            <person name="Rodrigo-Torres L."/>
            <person name="Arahal R. D."/>
            <person name="Lucena T."/>
        </authorList>
    </citation>
    <scope>NUCLEOTIDE SEQUENCE [LARGE SCALE GENOMIC DNA]</scope>
    <source>
        <strain evidence="4">CECT 8504</strain>
    </source>
</reference>
<evidence type="ECO:0000313" key="4">
    <source>
        <dbReference type="Proteomes" id="UP000244912"/>
    </source>
</evidence>
<evidence type="ECO:0008006" key="5">
    <source>
        <dbReference type="Google" id="ProtNLM"/>
    </source>
</evidence>
<feature type="compositionally biased region" description="Basic and acidic residues" evidence="1">
    <location>
        <begin position="220"/>
        <end position="236"/>
    </location>
</feature>
<dbReference type="AlphaFoldDB" id="A0A2R8BTZ3"/>
<name>A0A2R8BTZ3_9RHOB</name>
<keyword evidence="4" id="KW-1185">Reference proteome</keyword>
<dbReference type="EMBL" id="ONZF01000002">
    <property type="protein sequence ID" value="SPJ23605.1"/>
    <property type="molecule type" value="Genomic_DNA"/>
</dbReference>
<protein>
    <recommendedName>
        <fullName evidence="5">DUF4384 domain-containing protein</fullName>
    </recommendedName>
</protein>